<comment type="caution">
    <text evidence="5">The sequence shown here is derived from an EMBL/GenBank/DDBJ whole genome shotgun (WGS) entry which is preliminary data.</text>
</comment>
<sequence>MILQESGITIRQALEMDCLDKSKIIAGHNGIDNTITRLNIMADPDILHWVNEGELLLTTAYSFRKDDIELQKKLIMECSKKKLAGIGIKIYPYIDGLSKEVIDLADALGFPIIDLHYATAFTDIMTPIFKEIFNKQATLLQRMEAVHNDLMAVVLKGGGIREIIRTLKQTIKNPIIVRDHHFDEYIYHADRNETIDYKHLIERSSLFFENNHENKKMDTKTEKLDILDERSVKKVMIPIIVKGNVQGHILVWDIVRPISNLDKVALESASTIIALEFLKKSSVYEVEHRYKLEFFESLISSDERRKAAAISRGNIYKLDPNGWYQVLNIRLLNIWDSDKKKKQEPLDSLKAKFILNLEKILHHEQWHGLMISKEEKISILTMFSNEKESHHRTKKYGNRIERLCKEIFKEGNFVIGVGRNYGGLEHVYKSMNDADRAIEAGILLNKDKMIYFEDLGVYKILCHDSLREELNSFYQQTLEALVAYDRCKNTELLKTLQVYFETNGNLKKMSELLFTHYNTILYRVQRIKQITGRDVDNAEDRFDLETALKIMKILKCS</sequence>
<reference evidence="5 6" key="1">
    <citation type="submission" date="2020-08" db="EMBL/GenBank/DDBJ databases">
        <title>Genomic Encyclopedia of Type Strains, Phase IV (KMG-IV): sequencing the most valuable type-strain genomes for metagenomic binning, comparative biology and taxonomic classification.</title>
        <authorList>
            <person name="Goeker M."/>
        </authorList>
    </citation>
    <scope>NUCLEOTIDE SEQUENCE [LARGE SCALE GENOMIC DNA]</scope>
    <source>
        <strain evidence="5 6">DSM 103526</strain>
    </source>
</reference>
<dbReference type="PANTHER" id="PTHR33744">
    <property type="entry name" value="CARBOHYDRATE DIACID REGULATOR"/>
    <property type="match status" value="1"/>
</dbReference>
<dbReference type="AlphaFoldDB" id="A0A841KYE9"/>
<dbReference type="PANTHER" id="PTHR33744:SF1">
    <property type="entry name" value="DNA-BINDING TRANSCRIPTIONAL ACTIVATOR ADER"/>
    <property type="match status" value="1"/>
</dbReference>
<feature type="domain" description="Purine catabolism PurC-like" evidence="2">
    <location>
        <begin position="13"/>
        <end position="132"/>
    </location>
</feature>
<dbReference type="Pfam" id="PF17853">
    <property type="entry name" value="GGDEF_2"/>
    <property type="match status" value="1"/>
</dbReference>
<dbReference type="Proteomes" id="UP000579281">
    <property type="component" value="Unassembled WGS sequence"/>
</dbReference>
<evidence type="ECO:0000313" key="5">
    <source>
        <dbReference type="EMBL" id="MBB6215155.1"/>
    </source>
</evidence>
<name>A0A841KYE9_9FIRM</name>
<dbReference type="Gene3D" id="1.10.10.2840">
    <property type="entry name" value="PucR C-terminal helix-turn-helix domain"/>
    <property type="match status" value="1"/>
</dbReference>
<proteinExistence type="inferred from homology"/>
<evidence type="ECO:0000259" key="3">
    <source>
        <dbReference type="Pfam" id="PF13556"/>
    </source>
</evidence>
<protein>
    <submittedName>
        <fullName evidence="5">Purine catabolism regulator</fullName>
    </submittedName>
</protein>
<dbReference type="Pfam" id="PF13556">
    <property type="entry name" value="HTH_30"/>
    <property type="match status" value="1"/>
</dbReference>
<dbReference type="InterPro" id="IPR029016">
    <property type="entry name" value="GAF-like_dom_sf"/>
</dbReference>
<dbReference type="InterPro" id="IPR051448">
    <property type="entry name" value="CdaR-like_regulators"/>
</dbReference>
<dbReference type="InterPro" id="IPR025736">
    <property type="entry name" value="PucR_C-HTH_dom"/>
</dbReference>
<accession>A0A841KYE9</accession>
<dbReference type="Gene3D" id="3.30.450.40">
    <property type="match status" value="1"/>
</dbReference>
<dbReference type="InterPro" id="IPR042070">
    <property type="entry name" value="PucR_C-HTH_sf"/>
</dbReference>
<dbReference type="EMBL" id="JACHEN010000005">
    <property type="protein sequence ID" value="MBB6215155.1"/>
    <property type="molecule type" value="Genomic_DNA"/>
</dbReference>
<comment type="similarity">
    <text evidence="1">Belongs to the CdaR family.</text>
</comment>
<evidence type="ECO:0000259" key="2">
    <source>
        <dbReference type="Pfam" id="PF07905"/>
    </source>
</evidence>
<gene>
    <name evidence="5" type="ORF">HNQ80_001244</name>
</gene>
<organism evidence="5 6">
    <name type="scientific">Anaerosolibacter carboniphilus</name>
    <dbReference type="NCBI Taxonomy" id="1417629"/>
    <lineage>
        <taxon>Bacteria</taxon>
        <taxon>Bacillati</taxon>
        <taxon>Bacillota</taxon>
        <taxon>Clostridia</taxon>
        <taxon>Peptostreptococcales</taxon>
        <taxon>Thermotaleaceae</taxon>
        <taxon>Anaerosolibacter</taxon>
    </lineage>
</organism>
<feature type="domain" description="PucR C-terminal helix-turn-helix" evidence="3">
    <location>
        <begin position="492"/>
        <end position="550"/>
    </location>
</feature>
<dbReference type="RefSeq" id="WP_184309188.1">
    <property type="nucleotide sequence ID" value="NZ_JACHEN010000005.1"/>
</dbReference>
<dbReference type="InterPro" id="IPR041522">
    <property type="entry name" value="CdaR_GGDEF"/>
</dbReference>
<dbReference type="Pfam" id="PF07905">
    <property type="entry name" value="PucR"/>
    <property type="match status" value="1"/>
</dbReference>
<dbReference type="InterPro" id="IPR012914">
    <property type="entry name" value="PucR_dom"/>
</dbReference>
<evidence type="ECO:0000259" key="4">
    <source>
        <dbReference type="Pfam" id="PF17853"/>
    </source>
</evidence>
<evidence type="ECO:0000313" key="6">
    <source>
        <dbReference type="Proteomes" id="UP000579281"/>
    </source>
</evidence>
<evidence type="ECO:0000256" key="1">
    <source>
        <dbReference type="ARBA" id="ARBA00006754"/>
    </source>
</evidence>
<keyword evidence="6" id="KW-1185">Reference proteome</keyword>
<feature type="domain" description="CdaR GGDEF-like" evidence="4">
    <location>
        <begin position="306"/>
        <end position="439"/>
    </location>
</feature>